<feature type="non-terminal residue" evidence="1">
    <location>
        <position position="79"/>
    </location>
</feature>
<gene>
    <name evidence="1" type="ORF">MNBD_PLANCTO03-2189</name>
</gene>
<reference evidence="1" key="1">
    <citation type="submission" date="2018-06" db="EMBL/GenBank/DDBJ databases">
        <authorList>
            <person name="Zhirakovskaya E."/>
        </authorList>
    </citation>
    <scope>NUCLEOTIDE SEQUENCE</scope>
</reference>
<proteinExistence type="predicted"/>
<dbReference type="EMBL" id="UOGK01000587">
    <property type="protein sequence ID" value="VAX41752.1"/>
    <property type="molecule type" value="Genomic_DNA"/>
</dbReference>
<accession>A0A3B1DLY9</accession>
<evidence type="ECO:0000313" key="1">
    <source>
        <dbReference type="EMBL" id="VAX41752.1"/>
    </source>
</evidence>
<organism evidence="1">
    <name type="scientific">hydrothermal vent metagenome</name>
    <dbReference type="NCBI Taxonomy" id="652676"/>
    <lineage>
        <taxon>unclassified sequences</taxon>
        <taxon>metagenomes</taxon>
        <taxon>ecological metagenomes</taxon>
    </lineage>
</organism>
<name>A0A3B1DLY9_9ZZZZ</name>
<protein>
    <submittedName>
        <fullName evidence="1">Uncharacterized protein</fullName>
    </submittedName>
</protein>
<dbReference type="AlphaFoldDB" id="A0A3B1DLY9"/>
<sequence length="79" mass="8740">MARMPEQPTPDAMRTVTLVHGSHRWRFTCAPGDERTLVAAAARVAMRGHAGLDLADAAILARRLDAWPAQEHRKESTHT</sequence>